<keyword evidence="6" id="KW-1185">Reference proteome</keyword>
<feature type="repeat" description="ANK" evidence="3">
    <location>
        <begin position="56"/>
        <end position="88"/>
    </location>
</feature>
<dbReference type="PROSITE" id="PS50088">
    <property type="entry name" value="ANK_REPEAT"/>
    <property type="match status" value="4"/>
</dbReference>
<evidence type="ECO:0000256" key="1">
    <source>
        <dbReference type="ARBA" id="ARBA00022737"/>
    </source>
</evidence>
<feature type="repeat" description="ANK" evidence="3">
    <location>
        <begin position="188"/>
        <end position="220"/>
    </location>
</feature>
<dbReference type="InterPro" id="IPR036770">
    <property type="entry name" value="Ankyrin_rpt-contain_sf"/>
</dbReference>
<dbReference type="EMBL" id="BFAA01003273">
    <property type="protein sequence ID" value="GCB70110.1"/>
    <property type="molecule type" value="Genomic_DNA"/>
</dbReference>
<feature type="coiled-coil region" evidence="4">
    <location>
        <begin position="500"/>
        <end position="585"/>
    </location>
</feature>
<feature type="repeat" description="ANK" evidence="3">
    <location>
        <begin position="122"/>
        <end position="154"/>
    </location>
</feature>
<dbReference type="InterPro" id="IPR002110">
    <property type="entry name" value="Ankyrin_rpt"/>
</dbReference>
<dbReference type="OrthoDB" id="341259at2759"/>
<comment type="caution">
    <text evidence="5">The sequence shown here is derived from an EMBL/GenBank/DDBJ whole genome shotgun (WGS) entry which is preliminary data.</text>
</comment>
<dbReference type="SUPFAM" id="SSF57997">
    <property type="entry name" value="Tropomyosin"/>
    <property type="match status" value="1"/>
</dbReference>
<keyword evidence="2 4" id="KW-0175">Coiled coil</keyword>
<dbReference type="STRING" id="75743.A0A401PAI5"/>
<dbReference type="Gene3D" id="1.20.5.170">
    <property type="match status" value="1"/>
</dbReference>
<feature type="repeat" description="ANK" evidence="3">
    <location>
        <begin position="155"/>
        <end position="187"/>
    </location>
</feature>
<dbReference type="Pfam" id="PF12796">
    <property type="entry name" value="Ank_2"/>
    <property type="match status" value="1"/>
</dbReference>
<proteinExistence type="predicted"/>
<feature type="coiled-coil region" evidence="4">
    <location>
        <begin position="400"/>
        <end position="473"/>
    </location>
</feature>
<protein>
    <submittedName>
        <fullName evidence="5">Uncharacterized protein</fullName>
    </submittedName>
</protein>
<gene>
    <name evidence="5" type="ORF">scyTo_0008503</name>
</gene>
<dbReference type="Gene3D" id="1.10.287.1490">
    <property type="match status" value="1"/>
</dbReference>
<feature type="coiled-coil region" evidence="4">
    <location>
        <begin position="902"/>
        <end position="970"/>
    </location>
</feature>
<dbReference type="OMA" id="KCHEMEK"/>
<evidence type="ECO:0000256" key="4">
    <source>
        <dbReference type="SAM" id="Coils"/>
    </source>
</evidence>
<dbReference type="Proteomes" id="UP000288216">
    <property type="component" value="Unassembled WGS sequence"/>
</dbReference>
<accession>A0A401PAI5</accession>
<dbReference type="PANTHER" id="PTHR24129:SF1">
    <property type="entry name" value="UVEAL AUTOANTIGEN WITH COILED-COIL DOMAINS AND ANKYRIN REPEATS"/>
    <property type="match status" value="1"/>
</dbReference>
<dbReference type="PROSITE" id="PS50297">
    <property type="entry name" value="ANK_REP_REGION"/>
    <property type="match status" value="4"/>
</dbReference>
<dbReference type="PANTHER" id="PTHR24129">
    <property type="entry name" value="ANKYCORBIN"/>
    <property type="match status" value="1"/>
</dbReference>
<reference evidence="5 6" key="1">
    <citation type="journal article" date="2018" name="Nat. Ecol. Evol.">
        <title>Shark genomes provide insights into elasmobranch evolution and the origin of vertebrates.</title>
        <authorList>
            <person name="Hara Y"/>
            <person name="Yamaguchi K"/>
            <person name="Onimaru K"/>
            <person name="Kadota M"/>
            <person name="Koyanagi M"/>
            <person name="Keeley SD"/>
            <person name="Tatsumi K"/>
            <person name="Tanaka K"/>
            <person name="Motone F"/>
            <person name="Kageyama Y"/>
            <person name="Nozu R"/>
            <person name="Adachi N"/>
            <person name="Nishimura O"/>
            <person name="Nakagawa R"/>
            <person name="Tanegashima C"/>
            <person name="Kiyatake I"/>
            <person name="Matsumoto R"/>
            <person name="Murakumo K"/>
            <person name="Nishida K"/>
            <person name="Terakita A"/>
            <person name="Kuratani S"/>
            <person name="Sato K"/>
            <person name="Hyodo S Kuraku.S."/>
        </authorList>
    </citation>
    <scope>NUCLEOTIDE SEQUENCE [LARGE SCALE GENOMIC DNA]</scope>
</reference>
<sequence>MKSLKSRLKKHEATLNTSDWSKYDDRLLKAVDKGDVDKVTSVLAKRGIVCTKLDVEGRSAFHVAAAKGDVPCINAMLSHGVDVTAIDAAGRSVLNLAARNGQPLCLQRLLQQNCPVDSVDVRGRSALHDAAVAGCLACVKLLLDHEATVNVKDGDGRTPLVLATQTCHPDVCRLLLERGADINSGDKQNKTALMVGCENGCKDAVAVLLNSGADVTLTDDYGHKSLHYAQLSKDPELLALARAATEKKVKVREPSVKSQQVSQELQAENEELKGKLKKLHQEQRLFLERVSGLQKQLNQECKAVGDLQNERQQLKNLLMARDREKEENLKVLESLKAKLKTYETGHLYEQMTSGIPMVKVKEEMAVKQVNVPGTELQHASKSAVGSSEVLRLSQSTCDANEHLRKDLEMTRKRFEVARKEIVSLQMELAGRNQHCEVLKDECNRVKQESEEQIKQLEDALSEVQKRMFESEGKVKLLQAHVNALKDHLSKQGSAGNNRVVEELRNQLRGVKSKHEEALAEVERLQNQVKLGVLSIQELVEVKEVDRYKEEVKRLQESLTTLEQRKQEAERKVTGMENELKTMKKKILQCVPAEEFENLRNSFISGLEEKEKQVVAERDKCERAWKEVAQLQKGLEREKAQEMESKFVNGMGEKDEHVEKVMRKYADVEQQNERSQEDNARLQSDIQALKERIRLQYIPVEEFETMKTSMNNRILELQRETEKVKDSCLQEQQKVEGLQLQLDDQKKSSLPLLQHTQLKEKMDMDIVRLKNQLNEKEEELKRKALELSQLQADSEALSSAITELKERGASDSSEHETVKSSLEAQINSLKKDLAELKAKEEQMCTEVLRAKEEELSAKDEKETFQSRSFSFEQQIKELKNKYDESMVTICDLQKSIQESAKQIEAKDSKITELLNDVERLKQALNGLSQLSYSANNPKRPSQQMEALQIQIKDLQQQLADADRQHREVIAIYRTHLLNAAQGHMDEDVQAALLQIIRMRQEFVC</sequence>
<feature type="coiled-coil region" evidence="4">
    <location>
        <begin position="657"/>
        <end position="719"/>
    </location>
</feature>
<dbReference type="Pfam" id="PF00023">
    <property type="entry name" value="Ank"/>
    <property type="match status" value="2"/>
</dbReference>
<dbReference type="SMART" id="SM00248">
    <property type="entry name" value="ANK"/>
    <property type="match status" value="5"/>
</dbReference>
<dbReference type="InterPro" id="IPR042420">
    <property type="entry name" value="RAI14/UACA"/>
</dbReference>
<dbReference type="Gene3D" id="1.25.40.20">
    <property type="entry name" value="Ankyrin repeat-containing domain"/>
    <property type="match status" value="2"/>
</dbReference>
<evidence type="ECO:0000313" key="6">
    <source>
        <dbReference type="Proteomes" id="UP000288216"/>
    </source>
</evidence>
<evidence type="ECO:0000313" key="5">
    <source>
        <dbReference type="EMBL" id="GCB70110.1"/>
    </source>
</evidence>
<evidence type="ECO:0000256" key="3">
    <source>
        <dbReference type="PROSITE-ProRule" id="PRU00023"/>
    </source>
</evidence>
<evidence type="ECO:0000256" key="2">
    <source>
        <dbReference type="ARBA" id="ARBA00023054"/>
    </source>
</evidence>
<dbReference type="SUPFAM" id="SSF48403">
    <property type="entry name" value="Ankyrin repeat"/>
    <property type="match status" value="1"/>
</dbReference>
<feature type="coiled-coil region" evidence="4">
    <location>
        <begin position="758"/>
        <end position="852"/>
    </location>
</feature>
<organism evidence="5 6">
    <name type="scientific">Scyliorhinus torazame</name>
    <name type="common">Cloudy catshark</name>
    <name type="synonym">Catulus torazame</name>
    <dbReference type="NCBI Taxonomy" id="75743"/>
    <lineage>
        <taxon>Eukaryota</taxon>
        <taxon>Metazoa</taxon>
        <taxon>Chordata</taxon>
        <taxon>Craniata</taxon>
        <taxon>Vertebrata</taxon>
        <taxon>Chondrichthyes</taxon>
        <taxon>Elasmobranchii</taxon>
        <taxon>Galeomorphii</taxon>
        <taxon>Galeoidea</taxon>
        <taxon>Carcharhiniformes</taxon>
        <taxon>Scyliorhinidae</taxon>
        <taxon>Scyliorhinus</taxon>
    </lineage>
</organism>
<dbReference type="GO" id="GO:0003779">
    <property type="term" value="F:actin binding"/>
    <property type="evidence" value="ECO:0007669"/>
    <property type="project" value="InterPro"/>
</dbReference>
<name>A0A401PAI5_SCYTO</name>
<keyword evidence="3" id="KW-0040">ANK repeat</keyword>
<keyword evidence="1" id="KW-0677">Repeat</keyword>
<feature type="coiled-coil region" evidence="4">
    <location>
        <begin position="258"/>
        <end position="327"/>
    </location>
</feature>
<dbReference type="AlphaFoldDB" id="A0A401PAI5"/>